<keyword evidence="7" id="KW-1185">Reference proteome</keyword>
<keyword evidence="3 5" id="KW-0479">Metal-binding</keyword>
<dbReference type="Gene3D" id="1.10.630.10">
    <property type="entry name" value="Cytochrome P450"/>
    <property type="match status" value="1"/>
</dbReference>
<dbReference type="PRINTS" id="PR00385">
    <property type="entry name" value="P450"/>
</dbReference>
<keyword evidence="5" id="KW-0349">Heme</keyword>
<keyword evidence="4 5" id="KW-0408">Iron</keyword>
<proteinExistence type="inferred from homology"/>
<keyword evidence="5" id="KW-0503">Monooxygenase</keyword>
<reference evidence="6 7" key="1">
    <citation type="submission" date="2016-03" db="EMBL/GenBank/DDBJ databases">
        <title>How can Kluyveromyces marxianus grow so fast - potential evolutionary course in Saccharomyces Complex revealed by comparative genomics.</title>
        <authorList>
            <person name="Mo W."/>
            <person name="Lu W."/>
            <person name="Yang X."/>
            <person name="Qi J."/>
            <person name="Lv H."/>
        </authorList>
    </citation>
    <scope>NUCLEOTIDE SEQUENCE [LARGE SCALE GENOMIC DNA]</scope>
    <source>
        <strain evidence="6 7">FIM1</strain>
    </source>
</reference>
<dbReference type="Proteomes" id="UP000422736">
    <property type="component" value="Chromosome 6"/>
</dbReference>
<evidence type="ECO:0000256" key="2">
    <source>
        <dbReference type="ARBA" id="ARBA00010617"/>
    </source>
</evidence>
<comment type="similarity">
    <text evidence="2 5">Belongs to the cytochrome P450 family.</text>
</comment>
<evidence type="ECO:0000256" key="1">
    <source>
        <dbReference type="ARBA" id="ARBA00001971"/>
    </source>
</evidence>
<dbReference type="PROSITE" id="PS00086">
    <property type="entry name" value="CYTOCHROME_P450"/>
    <property type="match status" value="1"/>
</dbReference>
<reference evidence="6 7" key="2">
    <citation type="submission" date="2019-11" db="EMBL/GenBank/DDBJ databases">
        <authorList>
            <person name="Lu H."/>
        </authorList>
    </citation>
    <scope>NUCLEOTIDE SEQUENCE [LARGE SCALE GENOMIC DNA]</scope>
    <source>
        <strain evidence="6 7">FIM1</strain>
    </source>
</reference>
<dbReference type="PRINTS" id="PR00465">
    <property type="entry name" value="EP450IV"/>
</dbReference>
<dbReference type="Pfam" id="PF00067">
    <property type="entry name" value="p450"/>
    <property type="match status" value="1"/>
</dbReference>
<comment type="cofactor">
    <cofactor evidence="1">
        <name>heme</name>
        <dbReference type="ChEBI" id="CHEBI:30413"/>
    </cofactor>
</comment>
<dbReference type="InterPro" id="IPR002403">
    <property type="entry name" value="Cyt_P450_E_grp-IV"/>
</dbReference>
<keyword evidence="5" id="KW-0560">Oxidoreductase</keyword>
<organism evidence="6 7">
    <name type="scientific">Kluyveromyces marxianus</name>
    <name type="common">Yeast</name>
    <name type="synonym">Candida kefyr</name>
    <dbReference type="NCBI Taxonomy" id="4911"/>
    <lineage>
        <taxon>Eukaryota</taxon>
        <taxon>Fungi</taxon>
        <taxon>Dikarya</taxon>
        <taxon>Ascomycota</taxon>
        <taxon>Saccharomycotina</taxon>
        <taxon>Saccharomycetes</taxon>
        <taxon>Saccharomycetales</taxon>
        <taxon>Saccharomycetaceae</taxon>
        <taxon>Kluyveromyces</taxon>
    </lineage>
</organism>
<evidence type="ECO:0000256" key="3">
    <source>
        <dbReference type="ARBA" id="ARBA00022723"/>
    </source>
</evidence>
<sequence length="558" mass="63893">MFVTVTVVIIVLLHYFVIHPLFFSPLSKLPGPLHLKLSKWFILNKARTESRNVYLQKLHEKYGDVVQIGPNEVAFNSLEYMKQIYMGNFPKEFKSNGIGFYAQFGNFGSKNLFSTGDSQVHLEKKRNIAKVYSKTNVLQSGDYIKQKVDQLWAPLDARLQHPVNVYPMFLALAMDVVSGFEYGGQFSTNFVSKINAGAARLSSTEKAPEDISQESSLERNPTELFEGFQESSSMWFYTTLAPQLWNIVARIYGIGKKSSRAQQWIYSRFQQALKSKQLYQGPAPVSNVLQTMFQEMQTKPKHNLNEIASEIADHIAAGHETTGITLTYICWELSRPCNQHWQQKLHEECSGITDLQELDQLPILHSVVQEACRIHSAIPGSEPRYVPEEAKFAAVLHDSTHTRVPIPPGTIVSCQPWSLHQLENTFGSHTAQFRPERWLQDVENNESAQEYERRLKRMNNSMFTFGQGNRMCLGMHLALIEMKYCIAQMYSRYETKISPEWCRNVYKGDDANVLMGTAPNRSTTDLDMMRMADTYTTRPIRDECWLEFKSRDTINASG</sequence>
<dbReference type="InterPro" id="IPR036396">
    <property type="entry name" value="Cyt_P450_sf"/>
</dbReference>
<dbReference type="EMBL" id="CP015059">
    <property type="protein sequence ID" value="QGN17160.1"/>
    <property type="molecule type" value="Genomic_DNA"/>
</dbReference>
<name>A0ABX6EXT8_KLUMA</name>
<protein>
    <submittedName>
        <fullName evidence="6">Pisatin demethylase</fullName>
    </submittedName>
</protein>
<dbReference type="InterPro" id="IPR001128">
    <property type="entry name" value="Cyt_P450"/>
</dbReference>
<evidence type="ECO:0000313" key="7">
    <source>
        <dbReference type="Proteomes" id="UP000422736"/>
    </source>
</evidence>
<dbReference type="InterPro" id="IPR050121">
    <property type="entry name" value="Cytochrome_P450_monoxygenase"/>
</dbReference>
<dbReference type="PANTHER" id="PTHR24305:SF166">
    <property type="entry name" value="CYTOCHROME P450 12A4, MITOCHONDRIAL-RELATED"/>
    <property type="match status" value="1"/>
</dbReference>
<dbReference type="PANTHER" id="PTHR24305">
    <property type="entry name" value="CYTOCHROME P450"/>
    <property type="match status" value="1"/>
</dbReference>
<evidence type="ECO:0000256" key="5">
    <source>
        <dbReference type="RuleBase" id="RU000461"/>
    </source>
</evidence>
<evidence type="ECO:0000313" key="6">
    <source>
        <dbReference type="EMBL" id="QGN17160.1"/>
    </source>
</evidence>
<gene>
    <name evidence="6" type="primary">PDAT9</name>
    <name evidence="6" type="ORF">FIM1_3891</name>
</gene>
<evidence type="ECO:0000256" key="4">
    <source>
        <dbReference type="ARBA" id="ARBA00023004"/>
    </source>
</evidence>
<dbReference type="SUPFAM" id="SSF48264">
    <property type="entry name" value="Cytochrome P450"/>
    <property type="match status" value="1"/>
</dbReference>
<dbReference type="InterPro" id="IPR017972">
    <property type="entry name" value="Cyt_P450_CS"/>
</dbReference>
<accession>A0ABX6EXT8</accession>